<keyword evidence="2" id="KW-1185">Reference proteome</keyword>
<comment type="caution">
    <text evidence="1">The sequence shown here is derived from an EMBL/GenBank/DDBJ whole genome shotgun (WGS) entry which is preliminary data.</text>
</comment>
<dbReference type="EMBL" id="CAMPGE010018990">
    <property type="protein sequence ID" value="CAI2377356.1"/>
    <property type="molecule type" value="Genomic_DNA"/>
</dbReference>
<gene>
    <name evidence="1" type="ORF">ECRASSUSDP1_LOCUS18740</name>
</gene>
<accession>A0AAD1XRG8</accession>
<name>A0AAD1XRG8_EUPCR</name>
<evidence type="ECO:0000313" key="1">
    <source>
        <dbReference type="EMBL" id="CAI2377356.1"/>
    </source>
</evidence>
<dbReference type="AlphaFoldDB" id="A0AAD1XRG8"/>
<proteinExistence type="predicted"/>
<reference evidence="1" key="1">
    <citation type="submission" date="2023-07" db="EMBL/GenBank/DDBJ databases">
        <authorList>
            <consortium name="AG Swart"/>
            <person name="Singh M."/>
            <person name="Singh A."/>
            <person name="Seah K."/>
            <person name="Emmerich C."/>
        </authorList>
    </citation>
    <scope>NUCLEOTIDE SEQUENCE</scope>
    <source>
        <strain evidence="1">DP1</strain>
    </source>
</reference>
<dbReference type="Proteomes" id="UP001295684">
    <property type="component" value="Unassembled WGS sequence"/>
</dbReference>
<organism evidence="1 2">
    <name type="scientific">Euplotes crassus</name>
    <dbReference type="NCBI Taxonomy" id="5936"/>
    <lineage>
        <taxon>Eukaryota</taxon>
        <taxon>Sar</taxon>
        <taxon>Alveolata</taxon>
        <taxon>Ciliophora</taxon>
        <taxon>Intramacronucleata</taxon>
        <taxon>Spirotrichea</taxon>
        <taxon>Hypotrichia</taxon>
        <taxon>Euplotida</taxon>
        <taxon>Euplotidae</taxon>
        <taxon>Moneuplotes</taxon>
    </lineage>
</organism>
<sequence>MRLLPKFQCCIVSQNLDFSYCENSIITKSVPQGPVCAKSKVFCKLGFILKHKILFLKHSIMIECLLEVA</sequence>
<evidence type="ECO:0000313" key="2">
    <source>
        <dbReference type="Proteomes" id="UP001295684"/>
    </source>
</evidence>
<protein>
    <submittedName>
        <fullName evidence="1">Uncharacterized protein</fullName>
    </submittedName>
</protein>